<keyword evidence="6" id="KW-1185">Reference proteome</keyword>
<dbReference type="Pfam" id="PF07730">
    <property type="entry name" value="HisKA_3"/>
    <property type="match status" value="1"/>
</dbReference>
<accession>A0A919MYW6</accession>
<dbReference type="InterPro" id="IPR003594">
    <property type="entry name" value="HATPase_dom"/>
</dbReference>
<dbReference type="CDD" id="cd16917">
    <property type="entry name" value="HATPase_UhpB-NarQ-NarX-like"/>
    <property type="match status" value="1"/>
</dbReference>
<dbReference type="GO" id="GO:0000155">
    <property type="term" value="F:phosphorelay sensor kinase activity"/>
    <property type="evidence" value="ECO:0007669"/>
    <property type="project" value="InterPro"/>
</dbReference>
<dbReference type="InterPro" id="IPR011712">
    <property type="entry name" value="Sig_transdc_His_kin_sub3_dim/P"/>
</dbReference>
<evidence type="ECO:0000313" key="5">
    <source>
        <dbReference type="EMBL" id="GIE97550.1"/>
    </source>
</evidence>
<evidence type="ECO:0000313" key="6">
    <source>
        <dbReference type="Proteomes" id="UP000636960"/>
    </source>
</evidence>
<dbReference type="Gene3D" id="3.30.565.10">
    <property type="entry name" value="Histidine kinase-like ATPase, C-terminal domain"/>
    <property type="match status" value="1"/>
</dbReference>
<dbReference type="InterPro" id="IPR036890">
    <property type="entry name" value="HATPase_C_sf"/>
</dbReference>
<keyword evidence="2" id="KW-0418">Kinase</keyword>
<proteinExistence type="predicted"/>
<reference evidence="5" key="1">
    <citation type="submission" date="2021-01" db="EMBL/GenBank/DDBJ databases">
        <title>Whole genome shotgun sequence of Actinoplanes rishiriensis NBRC 108556.</title>
        <authorList>
            <person name="Komaki H."/>
            <person name="Tamura T."/>
        </authorList>
    </citation>
    <scope>NUCLEOTIDE SEQUENCE</scope>
    <source>
        <strain evidence="5">NBRC 108556</strain>
    </source>
</reference>
<name>A0A919MYW6_9ACTN</name>
<dbReference type="AlphaFoldDB" id="A0A919MYW6"/>
<dbReference type="InterPro" id="IPR050482">
    <property type="entry name" value="Sensor_HK_TwoCompSys"/>
</dbReference>
<dbReference type="GO" id="GO:0046983">
    <property type="term" value="F:protein dimerization activity"/>
    <property type="evidence" value="ECO:0007669"/>
    <property type="project" value="InterPro"/>
</dbReference>
<gene>
    <name evidence="5" type="ORF">Ari01nite_50150</name>
</gene>
<dbReference type="Pfam" id="PF02518">
    <property type="entry name" value="HATPase_c"/>
    <property type="match status" value="1"/>
</dbReference>
<sequence>MAIMGARRRLAGSESRRTLAWFLALSALALVGVAAGAAAWSVHVAQAQAISTAARSGRAFAAQVVAPLCTAGLRRGDPAAVVALDQAVRPRMLDGSILRVKVWTPEGTIVYSDAHALIGSTFDLDAEHHDLLGGDHAEAEITNLSRPENHLETPLGRLVETYAAIQDVSGRPLLVETYFPADPVDADADAIARKLTPLALAAIVALQLLQLPVALAAARRLDRAHGERHRLLEHAVAASELERRRIARDLHDGVVQDLSGAVYLLESIQRRLPTDSPLAPSITKVTGLVQADVQQLRQTMINLAPPQLTGESLELGVAGLAGPLAEAGVTVEISVDDTADLPQLTVQLLYRACRELLHNVFKHANASKVTVTVTVAPTEAVLTVADDGTGFDADAVDRSQHMGLLLLTEAVTDAGGTLEVHQSPGAGTTVVISVQKDP</sequence>
<dbReference type="PANTHER" id="PTHR24421">
    <property type="entry name" value="NITRATE/NITRITE SENSOR PROTEIN NARX-RELATED"/>
    <property type="match status" value="1"/>
</dbReference>
<dbReference type="SUPFAM" id="SSF55874">
    <property type="entry name" value="ATPase domain of HSP90 chaperone/DNA topoisomerase II/histidine kinase"/>
    <property type="match status" value="1"/>
</dbReference>
<keyword evidence="3" id="KW-0902">Two-component regulatory system</keyword>
<evidence type="ECO:0000259" key="4">
    <source>
        <dbReference type="PROSITE" id="PS50109"/>
    </source>
</evidence>
<organism evidence="5 6">
    <name type="scientific">Paractinoplanes rishiriensis</name>
    <dbReference type="NCBI Taxonomy" id="1050105"/>
    <lineage>
        <taxon>Bacteria</taxon>
        <taxon>Bacillati</taxon>
        <taxon>Actinomycetota</taxon>
        <taxon>Actinomycetes</taxon>
        <taxon>Micromonosporales</taxon>
        <taxon>Micromonosporaceae</taxon>
        <taxon>Paractinoplanes</taxon>
    </lineage>
</organism>
<dbReference type="Gene3D" id="1.20.5.1930">
    <property type="match status" value="1"/>
</dbReference>
<dbReference type="SMART" id="SM00387">
    <property type="entry name" value="HATPase_c"/>
    <property type="match status" value="1"/>
</dbReference>
<protein>
    <recommendedName>
        <fullName evidence="4">Histidine kinase domain-containing protein</fullName>
    </recommendedName>
</protein>
<comment type="caution">
    <text evidence="5">The sequence shown here is derived from an EMBL/GenBank/DDBJ whole genome shotgun (WGS) entry which is preliminary data.</text>
</comment>
<evidence type="ECO:0000256" key="3">
    <source>
        <dbReference type="ARBA" id="ARBA00023012"/>
    </source>
</evidence>
<dbReference type="GO" id="GO:0016020">
    <property type="term" value="C:membrane"/>
    <property type="evidence" value="ECO:0007669"/>
    <property type="project" value="InterPro"/>
</dbReference>
<keyword evidence="1" id="KW-0808">Transferase</keyword>
<dbReference type="InterPro" id="IPR005467">
    <property type="entry name" value="His_kinase_dom"/>
</dbReference>
<evidence type="ECO:0000256" key="1">
    <source>
        <dbReference type="ARBA" id="ARBA00022679"/>
    </source>
</evidence>
<evidence type="ECO:0000256" key="2">
    <source>
        <dbReference type="ARBA" id="ARBA00022777"/>
    </source>
</evidence>
<dbReference type="PROSITE" id="PS50109">
    <property type="entry name" value="HIS_KIN"/>
    <property type="match status" value="1"/>
</dbReference>
<feature type="domain" description="Histidine kinase" evidence="4">
    <location>
        <begin position="349"/>
        <end position="438"/>
    </location>
</feature>
<dbReference type="Proteomes" id="UP000636960">
    <property type="component" value="Unassembled WGS sequence"/>
</dbReference>
<dbReference type="EMBL" id="BOMV01000057">
    <property type="protein sequence ID" value="GIE97550.1"/>
    <property type="molecule type" value="Genomic_DNA"/>
</dbReference>